<keyword evidence="1" id="KW-0472">Membrane</keyword>
<dbReference type="AlphaFoldDB" id="L7VVZ3"/>
<evidence type="ECO:0000256" key="1">
    <source>
        <dbReference type="SAM" id="Phobius"/>
    </source>
</evidence>
<feature type="transmembrane region" description="Helical" evidence="1">
    <location>
        <begin position="81"/>
        <end position="102"/>
    </location>
</feature>
<dbReference type="EMBL" id="JX649865">
    <property type="protein sequence ID" value="AGC71213.1"/>
    <property type="molecule type" value="Genomic_DNA"/>
</dbReference>
<feature type="transmembrane region" description="Helical" evidence="1">
    <location>
        <begin position="196"/>
        <end position="213"/>
    </location>
</feature>
<feature type="transmembrane region" description="Helical" evidence="1">
    <location>
        <begin position="398"/>
        <end position="419"/>
    </location>
</feature>
<accession>L7VVZ3</accession>
<feature type="transmembrane region" description="Helical" evidence="1">
    <location>
        <begin position="326"/>
        <end position="346"/>
    </location>
</feature>
<feature type="transmembrane region" description="Helical" evidence="1">
    <location>
        <begin position="503"/>
        <end position="530"/>
    </location>
</feature>
<proteinExistence type="predicted"/>
<feature type="transmembrane region" description="Helical" evidence="1">
    <location>
        <begin position="472"/>
        <end position="497"/>
    </location>
</feature>
<feature type="transmembrane region" description="Helical" evidence="1">
    <location>
        <begin position="252"/>
        <end position="273"/>
    </location>
</feature>
<reference evidence="2" key="1">
    <citation type="submission" date="2012-09" db="EMBL/GenBank/DDBJ databases">
        <title>Metagenomic Characterization of a Microbial Community in Wastewater Detects High Levels of Antibiotic Resistance.</title>
        <authorList>
            <person name="Abrams M."/>
            <person name="Caldwell A."/>
            <person name="Vandaei E."/>
            <person name="Lee W."/>
            <person name="Perrott J."/>
            <person name="Khan S.Y."/>
            <person name="Ta J."/>
            <person name="Romero D."/>
            <person name="Nguyen V."/>
            <person name="Pourmand N."/>
            <person name="Ouverney C.C."/>
        </authorList>
    </citation>
    <scope>NUCLEOTIDE SEQUENCE</scope>
</reference>
<feature type="transmembrane region" description="Helical" evidence="1">
    <location>
        <begin position="156"/>
        <end position="175"/>
    </location>
</feature>
<keyword evidence="1" id="KW-0812">Transmembrane</keyword>
<feature type="transmembrane region" description="Helical" evidence="1">
    <location>
        <begin position="123"/>
        <end position="150"/>
    </location>
</feature>
<protein>
    <submittedName>
        <fullName evidence="2">Conserved membrane protein, putative ABC transporter permease component</fullName>
    </submittedName>
</protein>
<name>L7VVZ3_9BACT</name>
<feature type="transmembrane region" description="Helical" evidence="1">
    <location>
        <begin position="49"/>
        <end position="69"/>
    </location>
</feature>
<sequence length="547" mass="55347">MKQPRRVGKDRPDGQTVGTLRAASTIGSLKWHLLLGGLRGGTGQRIQSVLAIVVSVVVGALSCALLWGLGASSSEGMGADVVVVLLPVSVFGIGLVSAATGVESSLDPRNLATEPLGRWELGVGVLVAAAIGPPSLLALLSGLGIVGGWASSGASAAVIVVAAVVAWWVTLLLFSRTFANVLGAMATGRLQQVAQVAAALSALLAWVMVQVVARDTAAWTQDRWDSLSSVARWTPPGQLGAAIVGADDASVALLHLLLGVAWLPILLALSVWSTQRLALSAPRPGGGGERRRRALLPGLERVLPAGRVGAIAERTLRTKLRTPRQAVNTISALAIGAGVFLVGPVLDPSVDPRVVLVGGVLHFAVLFDGNNAFGMDGPAIWSEVYAGADGRTLVRGKVVSSLAVMTVPALVLPVALAALTGGWHWVVAGWLVAIGSVLGAAGVAVASATLAPVAMPDSPNPLAAGDTGQGCVAGLALTACMTVLMIASLPVGLAVYLASGTSALLATLVALGAPLVGALVLWGAVSVAVIRLSGNEDRLIELVTPAR</sequence>
<organism evidence="2">
    <name type="scientific">uncultured bacterium A1Q1_fos_568</name>
    <dbReference type="NCBI Taxonomy" id="1256586"/>
    <lineage>
        <taxon>Bacteria</taxon>
        <taxon>environmental samples</taxon>
    </lineage>
</organism>
<keyword evidence="1" id="KW-1133">Transmembrane helix</keyword>
<feature type="transmembrane region" description="Helical" evidence="1">
    <location>
        <begin position="425"/>
        <end position="451"/>
    </location>
</feature>
<evidence type="ECO:0000313" key="2">
    <source>
        <dbReference type="EMBL" id="AGC71213.1"/>
    </source>
</evidence>